<accession>A0A1Z4JII4</accession>
<gene>
    <name evidence="1" type="ORF">NIES2135_34190</name>
</gene>
<proteinExistence type="predicted"/>
<reference evidence="1 2" key="1">
    <citation type="submission" date="2017-06" db="EMBL/GenBank/DDBJ databases">
        <title>Genome sequencing of cyanobaciteial culture collection at National Institute for Environmental Studies (NIES).</title>
        <authorList>
            <person name="Hirose Y."/>
            <person name="Shimura Y."/>
            <person name="Fujisawa T."/>
            <person name="Nakamura Y."/>
            <person name="Kawachi M."/>
        </authorList>
    </citation>
    <scope>NUCLEOTIDE SEQUENCE [LARGE SCALE GENOMIC DNA]</scope>
    <source>
        <strain evidence="1 2">NIES-2135</strain>
    </source>
</reference>
<keyword evidence="2" id="KW-1185">Reference proteome</keyword>
<name>A0A1Z4JII4_LEPBY</name>
<organism evidence="1 2">
    <name type="scientific">Leptolyngbya boryana NIES-2135</name>
    <dbReference type="NCBI Taxonomy" id="1973484"/>
    <lineage>
        <taxon>Bacteria</taxon>
        <taxon>Bacillati</taxon>
        <taxon>Cyanobacteriota</taxon>
        <taxon>Cyanophyceae</taxon>
        <taxon>Leptolyngbyales</taxon>
        <taxon>Leptolyngbyaceae</taxon>
        <taxon>Leptolyngbya group</taxon>
        <taxon>Leptolyngbya</taxon>
    </lineage>
</organism>
<dbReference type="AlphaFoldDB" id="A0A1Z4JII4"/>
<dbReference type="EMBL" id="AP018203">
    <property type="protein sequence ID" value="BAY56585.1"/>
    <property type="molecule type" value="Genomic_DNA"/>
</dbReference>
<evidence type="ECO:0000313" key="1">
    <source>
        <dbReference type="EMBL" id="BAY56585.1"/>
    </source>
</evidence>
<sequence length="109" mass="12314">MTPDSEKLLAQMYLDQQKLMAEVRALRAQLEGHPAIADGWMNAKNAAIALKSHGITSPKQLQNLRLDGAFSESKGEIQNTSKGETPRWLYHVPSCRKALERRFRQIRAV</sequence>
<evidence type="ECO:0000313" key="2">
    <source>
        <dbReference type="Proteomes" id="UP000217895"/>
    </source>
</evidence>
<dbReference type="Proteomes" id="UP000217895">
    <property type="component" value="Chromosome"/>
</dbReference>
<protein>
    <submittedName>
        <fullName evidence="1">Uncharacterized protein</fullName>
    </submittedName>
</protein>